<accession>A0AAD7K6C3</accession>
<evidence type="ECO:0000256" key="1">
    <source>
        <dbReference type="SAM" id="MobiDB-lite"/>
    </source>
</evidence>
<dbReference type="EMBL" id="JARKIB010000006">
    <property type="protein sequence ID" value="KAJ7779230.1"/>
    <property type="molecule type" value="Genomic_DNA"/>
</dbReference>
<organism evidence="2 3">
    <name type="scientific">Mycena metata</name>
    <dbReference type="NCBI Taxonomy" id="1033252"/>
    <lineage>
        <taxon>Eukaryota</taxon>
        <taxon>Fungi</taxon>
        <taxon>Dikarya</taxon>
        <taxon>Basidiomycota</taxon>
        <taxon>Agaricomycotina</taxon>
        <taxon>Agaricomycetes</taxon>
        <taxon>Agaricomycetidae</taxon>
        <taxon>Agaricales</taxon>
        <taxon>Marasmiineae</taxon>
        <taxon>Mycenaceae</taxon>
        <taxon>Mycena</taxon>
    </lineage>
</organism>
<protein>
    <submittedName>
        <fullName evidence="2">Uncharacterized protein</fullName>
    </submittedName>
</protein>
<dbReference type="AlphaFoldDB" id="A0AAD7K6C3"/>
<feature type="region of interest" description="Disordered" evidence="1">
    <location>
        <begin position="193"/>
        <end position="226"/>
    </location>
</feature>
<reference evidence="2" key="1">
    <citation type="submission" date="2023-03" db="EMBL/GenBank/DDBJ databases">
        <title>Massive genome expansion in bonnet fungi (Mycena s.s.) driven by repeated elements and novel gene families across ecological guilds.</title>
        <authorList>
            <consortium name="Lawrence Berkeley National Laboratory"/>
            <person name="Harder C.B."/>
            <person name="Miyauchi S."/>
            <person name="Viragh M."/>
            <person name="Kuo A."/>
            <person name="Thoen E."/>
            <person name="Andreopoulos B."/>
            <person name="Lu D."/>
            <person name="Skrede I."/>
            <person name="Drula E."/>
            <person name="Henrissat B."/>
            <person name="Morin E."/>
            <person name="Kohler A."/>
            <person name="Barry K."/>
            <person name="LaButti K."/>
            <person name="Morin E."/>
            <person name="Salamov A."/>
            <person name="Lipzen A."/>
            <person name="Mereny Z."/>
            <person name="Hegedus B."/>
            <person name="Baldrian P."/>
            <person name="Stursova M."/>
            <person name="Weitz H."/>
            <person name="Taylor A."/>
            <person name="Grigoriev I.V."/>
            <person name="Nagy L.G."/>
            <person name="Martin F."/>
            <person name="Kauserud H."/>
        </authorList>
    </citation>
    <scope>NUCLEOTIDE SEQUENCE</scope>
    <source>
        <strain evidence="2">CBHHK182m</strain>
    </source>
</reference>
<gene>
    <name evidence="2" type="ORF">B0H16DRAFT_809307</name>
</gene>
<keyword evidence="3" id="KW-1185">Reference proteome</keyword>
<comment type="caution">
    <text evidence="2">The sequence shown here is derived from an EMBL/GenBank/DDBJ whole genome shotgun (WGS) entry which is preliminary data.</text>
</comment>
<proteinExistence type="predicted"/>
<sequence>MQLGNPDVHAPQIVDNDLKRFMLDVSSAWNGQLALTPPDDAAGTDLPSYSILSPADPHSPASSAHEPVHYPPKSRSLGGSKISSKSSSLGRPQASTFMSAESPTAAFAALGAAHAQRWLAMNSPPSRTPPSSLDPEKALPPVPPSRSPMDNVQEFLDLWNQRYFHPRNLEAFMVPRVGPSGAAEFAVNLVSRPWPYRPSADPGPTSITRTRSNTKASSDESEPGRH</sequence>
<feature type="region of interest" description="Disordered" evidence="1">
    <location>
        <begin position="121"/>
        <end position="148"/>
    </location>
</feature>
<feature type="compositionally biased region" description="Polar residues" evidence="1">
    <location>
        <begin position="205"/>
        <end position="216"/>
    </location>
</feature>
<feature type="compositionally biased region" description="Low complexity" evidence="1">
    <location>
        <begin position="53"/>
        <end position="65"/>
    </location>
</feature>
<dbReference type="Proteomes" id="UP001215598">
    <property type="component" value="Unassembled WGS sequence"/>
</dbReference>
<evidence type="ECO:0000313" key="2">
    <source>
        <dbReference type="EMBL" id="KAJ7779230.1"/>
    </source>
</evidence>
<evidence type="ECO:0000313" key="3">
    <source>
        <dbReference type="Proteomes" id="UP001215598"/>
    </source>
</evidence>
<feature type="compositionally biased region" description="Low complexity" evidence="1">
    <location>
        <begin position="73"/>
        <end position="91"/>
    </location>
</feature>
<name>A0AAD7K6C3_9AGAR</name>
<feature type="region of interest" description="Disordered" evidence="1">
    <location>
        <begin position="36"/>
        <end position="97"/>
    </location>
</feature>